<comment type="caution">
    <text evidence="2">The sequence shown here is derived from an EMBL/GenBank/DDBJ whole genome shotgun (WGS) entry which is preliminary data.</text>
</comment>
<name>A0ABP7Z9X0_9ACTN</name>
<reference evidence="3" key="1">
    <citation type="journal article" date="2019" name="Int. J. Syst. Evol. Microbiol.">
        <title>The Global Catalogue of Microorganisms (GCM) 10K type strain sequencing project: providing services to taxonomists for standard genome sequencing and annotation.</title>
        <authorList>
            <consortium name="The Broad Institute Genomics Platform"/>
            <consortium name="The Broad Institute Genome Sequencing Center for Infectious Disease"/>
            <person name="Wu L."/>
            <person name="Ma J."/>
        </authorList>
    </citation>
    <scope>NUCLEOTIDE SEQUENCE [LARGE SCALE GENOMIC DNA]</scope>
    <source>
        <strain evidence="3">JCM 17316</strain>
    </source>
</reference>
<evidence type="ECO:0000313" key="3">
    <source>
        <dbReference type="Proteomes" id="UP001500266"/>
    </source>
</evidence>
<proteinExistence type="predicted"/>
<dbReference type="PANTHER" id="PTHR30137:SF18">
    <property type="entry name" value="CONSERVED PROTEIN"/>
    <property type="match status" value="1"/>
</dbReference>
<evidence type="ECO:0000313" key="2">
    <source>
        <dbReference type="EMBL" id="GAA4151121.1"/>
    </source>
</evidence>
<dbReference type="InterPro" id="IPR011251">
    <property type="entry name" value="Luciferase-like_dom"/>
</dbReference>
<dbReference type="Pfam" id="PF00296">
    <property type="entry name" value="Bac_luciferase"/>
    <property type="match status" value="1"/>
</dbReference>
<organism evidence="2 3">
    <name type="scientific">Actinomadura keratinilytica</name>
    <dbReference type="NCBI Taxonomy" id="547461"/>
    <lineage>
        <taxon>Bacteria</taxon>
        <taxon>Bacillati</taxon>
        <taxon>Actinomycetota</taxon>
        <taxon>Actinomycetes</taxon>
        <taxon>Streptosporangiales</taxon>
        <taxon>Thermomonosporaceae</taxon>
        <taxon>Actinomadura</taxon>
    </lineage>
</organism>
<dbReference type="Gene3D" id="3.20.20.30">
    <property type="entry name" value="Luciferase-like domain"/>
    <property type="match status" value="2"/>
</dbReference>
<sequence>MRPVPPRLSWPVPIKRRRDGMEVAMELGRVGIWSIELRSDEPAARPRIAEAAAELEELGYGAVWLGGNPGVHHARPLLEATSRLVVATGILNIWEYEPERVAEEQTLLAKDHPGRFVLGLGASHGPTIGDRYQRPYTKMIDYLDRLDAAGSPAAQRVLAALGPRMLAASRDRAAGAHPYLVTVEHTRSAREILGPGPVLAPEVKVVLEDDPSRARAAARAHLERYLRLPNYTGNLLRLGFAEEDFADGGSDRLLDATFALGGVDAAVRRVDEHFAAGADHVAVQVITARQGLPTREWRELAVLNEIS</sequence>
<dbReference type="PANTHER" id="PTHR30137">
    <property type="entry name" value="LUCIFERASE-LIKE MONOOXYGENASE"/>
    <property type="match status" value="1"/>
</dbReference>
<protein>
    <submittedName>
        <fullName evidence="2">LLM class F420-dependent oxidoreductase</fullName>
    </submittedName>
</protein>
<gene>
    <name evidence="2" type="ORF">GCM10022416_48030</name>
</gene>
<dbReference type="SUPFAM" id="SSF51679">
    <property type="entry name" value="Bacterial luciferase-like"/>
    <property type="match status" value="1"/>
</dbReference>
<dbReference type="NCBIfam" id="TIGR03620">
    <property type="entry name" value="F420_MSMEG_4141"/>
    <property type="match status" value="1"/>
</dbReference>
<dbReference type="EMBL" id="BAABDO010000091">
    <property type="protein sequence ID" value="GAA4151121.1"/>
    <property type="molecule type" value="Genomic_DNA"/>
</dbReference>
<keyword evidence="3" id="KW-1185">Reference proteome</keyword>
<accession>A0ABP7Z9X0</accession>
<feature type="domain" description="Luciferase-like" evidence="1">
    <location>
        <begin position="44"/>
        <end position="146"/>
    </location>
</feature>
<evidence type="ECO:0000259" key="1">
    <source>
        <dbReference type="Pfam" id="PF00296"/>
    </source>
</evidence>
<dbReference type="Proteomes" id="UP001500266">
    <property type="component" value="Unassembled WGS sequence"/>
</dbReference>
<dbReference type="InterPro" id="IPR036661">
    <property type="entry name" value="Luciferase-like_sf"/>
</dbReference>
<dbReference type="InterPro" id="IPR050766">
    <property type="entry name" value="Bact_Lucif_Oxidored"/>
</dbReference>
<dbReference type="InterPro" id="IPR019922">
    <property type="entry name" value="Lucif-like_OxRdatse_MSMEG_4141"/>
</dbReference>